<accession>A0A150Y103</accession>
<name>A0A150Y103_9BACT</name>
<organism evidence="1 2">
    <name type="scientific">Roseivirga seohaensis</name>
    <dbReference type="NCBI Taxonomy" id="1914963"/>
    <lineage>
        <taxon>Bacteria</taxon>
        <taxon>Pseudomonadati</taxon>
        <taxon>Bacteroidota</taxon>
        <taxon>Cytophagia</taxon>
        <taxon>Cytophagales</taxon>
        <taxon>Roseivirgaceae</taxon>
        <taxon>Roseivirga</taxon>
    </lineage>
</organism>
<evidence type="ECO:0008006" key="3">
    <source>
        <dbReference type="Google" id="ProtNLM"/>
    </source>
</evidence>
<protein>
    <recommendedName>
        <fullName evidence="3">PqqD family protein</fullName>
    </recommendedName>
</protein>
<evidence type="ECO:0000313" key="1">
    <source>
        <dbReference type="EMBL" id="KYG84710.1"/>
    </source>
</evidence>
<dbReference type="Pfam" id="PF05402">
    <property type="entry name" value="PqqD"/>
    <property type="match status" value="1"/>
</dbReference>
<comment type="caution">
    <text evidence="1">The sequence shown here is derived from an EMBL/GenBank/DDBJ whole genome shotgun (WGS) entry which is preliminary data.</text>
</comment>
<dbReference type="InterPro" id="IPR008792">
    <property type="entry name" value="PQQD"/>
</dbReference>
<proteinExistence type="predicted"/>
<sequence>MQRIHISKTELVSRNPEIIFSIIDNEVIIMDIKTDRYIQLDTIASDIWNILSEELSIENLCKILQAKYDVSEEECFEHVNSFLIEMWENNFIKIN</sequence>
<dbReference type="AlphaFoldDB" id="A0A150Y103"/>
<dbReference type="RefSeq" id="WP_062300607.1">
    <property type="nucleotide sequence ID" value="NZ_LRPB01000012.1"/>
</dbReference>
<evidence type="ECO:0000313" key="2">
    <source>
        <dbReference type="Proteomes" id="UP000075663"/>
    </source>
</evidence>
<dbReference type="InterPro" id="IPR041881">
    <property type="entry name" value="PqqD_sf"/>
</dbReference>
<gene>
    <name evidence="1" type="ORF">AWW67_01310</name>
</gene>
<dbReference type="Gene3D" id="1.10.10.1150">
    <property type="entry name" value="Coenzyme PQQ synthesis protein D (PqqD)"/>
    <property type="match status" value="1"/>
</dbReference>
<dbReference type="EMBL" id="LRPB01000012">
    <property type="protein sequence ID" value="KYG84710.1"/>
    <property type="molecule type" value="Genomic_DNA"/>
</dbReference>
<reference evidence="1 2" key="1">
    <citation type="submission" date="2016-01" db="EMBL/GenBank/DDBJ databases">
        <title>Genome sequencing of Roseivirga seohaensis SW-152.</title>
        <authorList>
            <person name="Selvaratnam C."/>
            <person name="Thevarajoo S."/>
            <person name="Goh K.M."/>
            <person name="Ee R."/>
            <person name="Chan K.-G."/>
            <person name="Chong C.S."/>
        </authorList>
    </citation>
    <scope>NUCLEOTIDE SEQUENCE [LARGE SCALE GENOMIC DNA]</scope>
    <source>
        <strain evidence="1 2">SW-152</strain>
    </source>
</reference>
<dbReference type="Proteomes" id="UP000075663">
    <property type="component" value="Unassembled WGS sequence"/>
</dbReference>
<dbReference type="STRING" id="1914963.AWW67_01310"/>